<feature type="region of interest" description="Disordered" evidence="3">
    <location>
        <begin position="77"/>
        <end position="178"/>
    </location>
</feature>
<evidence type="ECO:0000256" key="1">
    <source>
        <dbReference type="ARBA" id="ARBA00022670"/>
    </source>
</evidence>
<keyword evidence="4" id="KW-0472">Membrane</keyword>
<dbReference type="GO" id="GO:0006508">
    <property type="term" value="P:proteolysis"/>
    <property type="evidence" value="ECO:0007669"/>
    <property type="project" value="UniProtKB-KW"/>
</dbReference>
<feature type="compositionally biased region" description="Basic and acidic residues" evidence="3">
    <location>
        <begin position="97"/>
        <end position="118"/>
    </location>
</feature>
<dbReference type="InterPro" id="IPR001940">
    <property type="entry name" value="Peptidase_S1C"/>
</dbReference>
<dbReference type="Pfam" id="PF13365">
    <property type="entry name" value="Trypsin_2"/>
    <property type="match status" value="1"/>
</dbReference>
<dbReference type="GO" id="GO:0004252">
    <property type="term" value="F:serine-type endopeptidase activity"/>
    <property type="evidence" value="ECO:0007669"/>
    <property type="project" value="InterPro"/>
</dbReference>
<dbReference type="Proteomes" id="UP000322822">
    <property type="component" value="Chromosome 2"/>
</dbReference>
<name>A0A5P2HE81_9BURK</name>
<accession>A0A5P2HE81</accession>
<evidence type="ECO:0000256" key="3">
    <source>
        <dbReference type="SAM" id="MobiDB-lite"/>
    </source>
</evidence>
<dbReference type="InterPro" id="IPR009003">
    <property type="entry name" value="Peptidase_S1_PA"/>
</dbReference>
<dbReference type="SUPFAM" id="SSF50494">
    <property type="entry name" value="Trypsin-like serine proteases"/>
    <property type="match status" value="1"/>
</dbReference>
<dbReference type="PANTHER" id="PTHR43343">
    <property type="entry name" value="PEPTIDASE S12"/>
    <property type="match status" value="1"/>
</dbReference>
<feature type="transmembrane region" description="Helical" evidence="4">
    <location>
        <begin position="6"/>
        <end position="28"/>
    </location>
</feature>
<dbReference type="InterPro" id="IPR051201">
    <property type="entry name" value="Chloro_Bact_Ser_Proteases"/>
</dbReference>
<reference evidence="5 6" key="1">
    <citation type="submission" date="2019-09" db="EMBL/GenBank/DDBJ databases">
        <title>FDA dAtabase for Regulatory Grade micrObial Sequences (FDA-ARGOS): Supporting development and validation of Infectious Disease Dx tests.</title>
        <authorList>
            <person name="Sciortino C."/>
            <person name="Tallon L."/>
            <person name="Sadzewicz L."/>
            <person name="Vavikolanu K."/>
            <person name="Mehta A."/>
            <person name="Aluvathingal J."/>
            <person name="Nadendla S."/>
            <person name="Nandy P."/>
            <person name="Geyer C."/>
            <person name="Yan Y."/>
            <person name="Sichtig H."/>
        </authorList>
    </citation>
    <scope>NUCLEOTIDE SEQUENCE [LARGE SCALE GENOMIC DNA]</scope>
    <source>
        <strain evidence="5 6">FDAARGOS_664</strain>
    </source>
</reference>
<protein>
    <submittedName>
        <fullName evidence="5">Trypsin-like serine protease</fullName>
    </submittedName>
</protein>
<dbReference type="AlphaFoldDB" id="A0A5P2HE81"/>
<proteinExistence type="predicted"/>
<feature type="compositionally biased region" description="Basic and acidic residues" evidence="3">
    <location>
        <begin position="130"/>
        <end position="161"/>
    </location>
</feature>
<dbReference type="PRINTS" id="PR00834">
    <property type="entry name" value="PROTEASES2C"/>
</dbReference>
<dbReference type="Gene3D" id="2.40.10.120">
    <property type="match status" value="1"/>
</dbReference>
<organism evidence="5 6">
    <name type="scientific">Cupriavidus pauculus</name>
    <dbReference type="NCBI Taxonomy" id="82633"/>
    <lineage>
        <taxon>Bacteria</taxon>
        <taxon>Pseudomonadati</taxon>
        <taxon>Pseudomonadota</taxon>
        <taxon>Betaproteobacteria</taxon>
        <taxon>Burkholderiales</taxon>
        <taxon>Burkholderiaceae</taxon>
        <taxon>Cupriavidus</taxon>
    </lineage>
</organism>
<dbReference type="RefSeq" id="WP_150375398.1">
    <property type="nucleotide sequence ID" value="NZ_CP044067.1"/>
</dbReference>
<dbReference type="EMBL" id="CP044067">
    <property type="protein sequence ID" value="QET05330.1"/>
    <property type="molecule type" value="Genomic_DNA"/>
</dbReference>
<keyword evidence="4" id="KW-0812">Transmembrane</keyword>
<keyword evidence="4" id="KW-1133">Transmembrane helix</keyword>
<keyword evidence="1 5" id="KW-0645">Protease</keyword>
<sequence>MKRVTIYGWISVAIALVFAAGVGTVWLVQPKPRVLTQADIDAAVLHTLTTKSLPSRTARAAEAVRESVVEIRGYSPSEKTLAAASAPNAPNGSPKNAPKDDPKKRKAEKKDPAQDRAGKSAKPPPAGLSRPDELAKDPARDATKDPTGGKDKSTDRRKDATGPKGAPAGDDEPSHIGSGVVVTESGTVITNYHVVAGARRLEVRFHDGYVAEATVVQAIPEKDLAIVKPMSIPDDLPAATLGSSRDLAPGSEVVAVGFPFGIGPSVSAGVVSGLDREFISPDSKVKLDKLIQFDAAANPGNSGGPLVNMNGEVVGIVTAILNPSQSGTFIGIGFAITIESAGGSLGSSPF</sequence>
<evidence type="ECO:0000256" key="4">
    <source>
        <dbReference type="SAM" id="Phobius"/>
    </source>
</evidence>
<keyword evidence="2" id="KW-0378">Hydrolase</keyword>
<dbReference type="PANTHER" id="PTHR43343:SF3">
    <property type="entry name" value="PROTEASE DO-LIKE 8, CHLOROPLASTIC"/>
    <property type="match status" value="1"/>
</dbReference>
<evidence type="ECO:0000313" key="6">
    <source>
        <dbReference type="Proteomes" id="UP000322822"/>
    </source>
</evidence>
<feature type="compositionally biased region" description="Low complexity" evidence="3">
    <location>
        <begin position="82"/>
        <end position="96"/>
    </location>
</feature>
<evidence type="ECO:0000256" key="2">
    <source>
        <dbReference type="ARBA" id="ARBA00022801"/>
    </source>
</evidence>
<evidence type="ECO:0000313" key="5">
    <source>
        <dbReference type="EMBL" id="QET05330.1"/>
    </source>
</evidence>
<gene>
    <name evidence="5" type="ORF">FOB72_25245</name>
</gene>
<dbReference type="OrthoDB" id="8520726at2"/>